<proteinExistence type="predicted"/>
<protein>
    <recommendedName>
        <fullName evidence="2">EF-hand domain-containing protein</fullName>
    </recommendedName>
</protein>
<dbReference type="PROSITE" id="PS50222">
    <property type="entry name" value="EF_HAND_2"/>
    <property type="match status" value="1"/>
</dbReference>
<evidence type="ECO:0000313" key="4">
    <source>
        <dbReference type="Proteomes" id="UP000237819"/>
    </source>
</evidence>
<evidence type="ECO:0000256" key="1">
    <source>
        <dbReference type="SAM" id="Phobius"/>
    </source>
</evidence>
<name>A0A2S8GAX5_9BACT</name>
<sequence>MVIPFVLLLATWQTATGHQLDEYLQATLIDISPDEVRLYVNLTPGVEIADHVIDHIDSNADGKISGDEANSYATAFPKVLNATLDGKKLALQVEEFQVPEMAELETGWGVIQIELSASLPILASGEHHLQFSNHHEQHLSSYLLNAAMPRSDAIRIIRQERNHNQSDGRIIFSYEAPQSGNAAYAFSLGMVAMFVVLGLAITRLKRKV</sequence>
<accession>A0A2S8GAX5</accession>
<keyword evidence="1" id="KW-1133">Transmembrane helix</keyword>
<organism evidence="3 4">
    <name type="scientific">Blastopirellula marina</name>
    <dbReference type="NCBI Taxonomy" id="124"/>
    <lineage>
        <taxon>Bacteria</taxon>
        <taxon>Pseudomonadati</taxon>
        <taxon>Planctomycetota</taxon>
        <taxon>Planctomycetia</taxon>
        <taxon>Pirellulales</taxon>
        <taxon>Pirellulaceae</taxon>
        <taxon>Blastopirellula</taxon>
    </lineage>
</organism>
<evidence type="ECO:0000259" key="2">
    <source>
        <dbReference type="PROSITE" id="PS50222"/>
    </source>
</evidence>
<dbReference type="AlphaFoldDB" id="A0A2S8GAX5"/>
<reference evidence="3 4" key="1">
    <citation type="submission" date="2018-02" db="EMBL/GenBank/DDBJ databases">
        <title>Comparative genomes isolates from brazilian mangrove.</title>
        <authorList>
            <person name="Araujo J.E."/>
            <person name="Taketani R.G."/>
            <person name="Silva M.C.P."/>
            <person name="Loureco M.V."/>
            <person name="Andreote F.D."/>
        </authorList>
    </citation>
    <scope>NUCLEOTIDE SEQUENCE [LARGE SCALE GENOMIC DNA]</scope>
    <source>
        <strain evidence="3 4">Nap-Phe MGV</strain>
    </source>
</reference>
<gene>
    <name evidence="3" type="ORF">C5Y93_31390</name>
</gene>
<dbReference type="InterPro" id="IPR002048">
    <property type="entry name" value="EF_hand_dom"/>
</dbReference>
<dbReference type="Proteomes" id="UP000237819">
    <property type="component" value="Unassembled WGS sequence"/>
</dbReference>
<keyword evidence="1" id="KW-0472">Membrane</keyword>
<evidence type="ECO:0000313" key="3">
    <source>
        <dbReference type="EMBL" id="PQO41612.1"/>
    </source>
</evidence>
<dbReference type="GO" id="GO:0005509">
    <property type="term" value="F:calcium ion binding"/>
    <property type="evidence" value="ECO:0007669"/>
    <property type="project" value="InterPro"/>
</dbReference>
<keyword evidence="1" id="KW-0812">Transmembrane</keyword>
<feature type="transmembrane region" description="Helical" evidence="1">
    <location>
        <begin position="182"/>
        <end position="202"/>
    </location>
</feature>
<feature type="domain" description="EF-hand" evidence="2">
    <location>
        <begin position="44"/>
        <end position="79"/>
    </location>
</feature>
<dbReference type="EMBL" id="PUHZ01000026">
    <property type="protein sequence ID" value="PQO41612.1"/>
    <property type="molecule type" value="Genomic_DNA"/>
</dbReference>
<comment type="caution">
    <text evidence="3">The sequence shown here is derived from an EMBL/GenBank/DDBJ whole genome shotgun (WGS) entry which is preliminary data.</text>
</comment>